<organism evidence="2 3">
    <name type="scientific">Desulfonatronospira thiodismutans ASO3-1</name>
    <dbReference type="NCBI Taxonomy" id="555779"/>
    <lineage>
        <taxon>Bacteria</taxon>
        <taxon>Pseudomonadati</taxon>
        <taxon>Thermodesulfobacteriota</taxon>
        <taxon>Desulfovibrionia</taxon>
        <taxon>Desulfovibrionales</taxon>
        <taxon>Desulfonatronovibrionaceae</taxon>
        <taxon>Desulfonatronospira</taxon>
    </lineage>
</organism>
<dbReference type="InterPro" id="IPR039554">
    <property type="entry name" value="HigA2-like_HTH"/>
</dbReference>
<feature type="domain" description="HigA2-like helix-turn-helix" evidence="1">
    <location>
        <begin position="14"/>
        <end position="93"/>
    </location>
</feature>
<evidence type="ECO:0000313" key="3">
    <source>
        <dbReference type="Proteomes" id="UP000005496"/>
    </source>
</evidence>
<evidence type="ECO:0000259" key="1">
    <source>
        <dbReference type="Pfam" id="PF13744"/>
    </source>
</evidence>
<dbReference type="EMBL" id="ACJN02000002">
    <property type="protein sequence ID" value="EFI35148.1"/>
    <property type="molecule type" value="Genomic_DNA"/>
</dbReference>
<dbReference type="RefSeq" id="WP_008870462.1">
    <property type="nucleotide sequence ID" value="NZ_ACJN02000002.1"/>
</dbReference>
<accession>D6SQX2</accession>
<proteinExistence type="predicted"/>
<name>D6SQX2_9BACT</name>
<dbReference type="Gene3D" id="1.10.260.40">
    <property type="entry name" value="lambda repressor-like DNA-binding domains"/>
    <property type="match status" value="1"/>
</dbReference>
<gene>
    <name evidence="2" type="ORF">Dthio_PD2543</name>
</gene>
<keyword evidence="3" id="KW-1185">Reference proteome</keyword>
<dbReference type="AlphaFoldDB" id="D6SQX2"/>
<protein>
    <recommendedName>
        <fullName evidence="1">HigA2-like helix-turn-helix domain-containing protein</fullName>
    </recommendedName>
</protein>
<dbReference type="Pfam" id="PF13744">
    <property type="entry name" value="HTH_37"/>
    <property type="match status" value="1"/>
</dbReference>
<reference evidence="2" key="1">
    <citation type="submission" date="2010-05" db="EMBL/GenBank/DDBJ databases">
        <title>The draft genome of Desulfonatronospira thiodismutans ASO3-1.</title>
        <authorList>
            <consortium name="US DOE Joint Genome Institute (JGI-PGF)"/>
            <person name="Lucas S."/>
            <person name="Copeland A."/>
            <person name="Lapidus A."/>
            <person name="Cheng J.-F."/>
            <person name="Bruce D."/>
            <person name="Goodwin L."/>
            <person name="Pitluck S."/>
            <person name="Chertkov O."/>
            <person name="Brettin T."/>
            <person name="Detter J.C."/>
            <person name="Han C."/>
            <person name="Land M.L."/>
            <person name="Hauser L."/>
            <person name="Kyrpides N."/>
            <person name="Mikhailova N."/>
            <person name="Muyzer G."/>
            <person name="Woyke T."/>
        </authorList>
    </citation>
    <scope>NUCLEOTIDE SEQUENCE [LARGE SCALE GENOMIC DNA]</scope>
    <source>
        <strain evidence="2">ASO3-1</strain>
    </source>
</reference>
<dbReference type="GO" id="GO:0003677">
    <property type="term" value="F:DNA binding"/>
    <property type="evidence" value="ECO:0007669"/>
    <property type="project" value="InterPro"/>
</dbReference>
<dbReference type="Proteomes" id="UP000005496">
    <property type="component" value="Unassembled WGS sequence"/>
</dbReference>
<dbReference type="OrthoDB" id="129377at2"/>
<dbReference type="InterPro" id="IPR010982">
    <property type="entry name" value="Lambda_DNA-bd_dom_sf"/>
</dbReference>
<dbReference type="eggNOG" id="COG5606">
    <property type="taxonomic scope" value="Bacteria"/>
</dbReference>
<dbReference type="SUPFAM" id="SSF47413">
    <property type="entry name" value="lambda repressor-like DNA-binding domains"/>
    <property type="match status" value="1"/>
</dbReference>
<comment type="caution">
    <text evidence="2">The sequence shown here is derived from an EMBL/GenBank/DDBJ whole genome shotgun (WGS) entry which is preliminary data.</text>
</comment>
<evidence type="ECO:0000313" key="2">
    <source>
        <dbReference type="EMBL" id="EFI35148.1"/>
    </source>
</evidence>
<sequence>MNEDIEVVRGSGNVFRDFGYQGSDVEQTKSILAARIIGVLNDMELSTRKAETLTGINHSEFARIRRVKLDRFTIDRLITILNRLNQRVEFDIKLFPRENANSGFSLVAE</sequence>